<dbReference type="InterPro" id="IPR052374">
    <property type="entry name" value="SERAC1"/>
</dbReference>
<reference evidence="1 2" key="1">
    <citation type="submission" date="2024-04" db="EMBL/GenBank/DDBJ databases">
        <title>Phyllosticta paracitricarpa is synonymous to the EU quarantine fungus P. citricarpa based on phylogenomic analyses.</title>
        <authorList>
            <consortium name="Lawrence Berkeley National Laboratory"/>
            <person name="Van Ingen-Buijs V.A."/>
            <person name="Van Westerhoven A.C."/>
            <person name="Haridas S."/>
            <person name="Skiadas P."/>
            <person name="Martin F."/>
            <person name="Groenewald J.Z."/>
            <person name="Crous P.W."/>
            <person name="Seidl M.F."/>
        </authorList>
    </citation>
    <scope>NUCLEOTIDE SEQUENCE [LARGE SCALE GENOMIC DNA]</scope>
    <source>
        <strain evidence="1 2">CBS 123371</strain>
    </source>
</reference>
<evidence type="ECO:0000313" key="1">
    <source>
        <dbReference type="EMBL" id="KAK7512834.1"/>
    </source>
</evidence>
<keyword evidence="2" id="KW-1185">Reference proteome</keyword>
<evidence type="ECO:0000313" key="2">
    <source>
        <dbReference type="Proteomes" id="UP001363622"/>
    </source>
</evidence>
<sequence length="237" mass="27026">MVRPVQEKDTGLRPLYEPDDPQLDIVAIHGIGAHPYDTWVQRNEDGEKINWLENQDMLPAIAPHARIMRYGYRSAWFGSDRVRAKVGKIAERFLRALERKRDECPTRPIIFVAHCFGGVVLMRALSLSYSLEDDRRKIFESTTGIAFFSTPFRGTTSSFTSKLVTAMTSKWEDEVDVSVLQTLDADDQLLQVIMEEFGRIRNKPNPAKVACFTEMAPAPIARLTGRDEDKLVCYSQR</sequence>
<evidence type="ECO:0008006" key="3">
    <source>
        <dbReference type="Google" id="ProtNLM"/>
    </source>
</evidence>
<dbReference type="EMBL" id="JBBPHU010000010">
    <property type="protein sequence ID" value="KAK7512834.1"/>
    <property type="molecule type" value="Genomic_DNA"/>
</dbReference>
<dbReference type="InterPro" id="IPR029058">
    <property type="entry name" value="AB_hydrolase_fold"/>
</dbReference>
<gene>
    <name evidence="1" type="ORF">IWZ03DRAFT_39994</name>
</gene>
<organism evidence="1 2">
    <name type="scientific">Phyllosticta citriasiana</name>
    <dbReference type="NCBI Taxonomy" id="595635"/>
    <lineage>
        <taxon>Eukaryota</taxon>
        <taxon>Fungi</taxon>
        <taxon>Dikarya</taxon>
        <taxon>Ascomycota</taxon>
        <taxon>Pezizomycotina</taxon>
        <taxon>Dothideomycetes</taxon>
        <taxon>Dothideomycetes incertae sedis</taxon>
        <taxon>Botryosphaeriales</taxon>
        <taxon>Phyllostictaceae</taxon>
        <taxon>Phyllosticta</taxon>
    </lineage>
</organism>
<name>A0ABR1KFA7_9PEZI</name>
<proteinExistence type="predicted"/>
<protein>
    <recommendedName>
        <fullName evidence="3">DUF676 domain-containing protein</fullName>
    </recommendedName>
</protein>
<dbReference type="PANTHER" id="PTHR48182:SF3">
    <property type="entry name" value="DUF676 DOMAIN-CONTAINING PROTEIN"/>
    <property type="match status" value="1"/>
</dbReference>
<accession>A0ABR1KFA7</accession>
<comment type="caution">
    <text evidence="1">The sequence shown here is derived from an EMBL/GenBank/DDBJ whole genome shotgun (WGS) entry which is preliminary data.</text>
</comment>
<dbReference type="PANTHER" id="PTHR48182">
    <property type="entry name" value="PROTEIN SERAC1"/>
    <property type="match status" value="1"/>
</dbReference>
<dbReference type="SUPFAM" id="SSF53474">
    <property type="entry name" value="alpha/beta-Hydrolases"/>
    <property type="match status" value="1"/>
</dbReference>
<dbReference type="Gene3D" id="3.40.50.1820">
    <property type="entry name" value="alpha/beta hydrolase"/>
    <property type="match status" value="1"/>
</dbReference>
<dbReference type="Proteomes" id="UP001363622">
    <property type="component" value="Unassembled WGS sequence"/>
</dbReference>